<gene>
    <name evidence="1" type="ORF">VCB98_03900</name>
</gene>
<dbReference type="Gene3D" id="3.30.1490.300">
    <property type="match status" value="1"/>
</dbReference>
<dbReference type="SUPFAM" id="SSF53067">
    <property type="entry name" value="Actin-like ATPase domain"/>
    <property type="match status" value="1"/>
</dbReference>
<dbReference type="Proteomes" id="UP001302316">
    <property type="component" value="Unassembled WGS sequence"/>
</dbReference>
<evidence type="ECO:0000313" key="1">
    <source>
        <dbReference type="EMBL" id="MEA5444959.1"/>
    </source>
</evidence>
<reference evidence="1 2" key="1">
    <citation type="submission" date="2023-12" db="EMBL/GenBank/DDBJ databases">
        <title>Whole-genome sequencing of halo(alkali)philic microorganisms from hypersaline lakes.</title>
        <authorList>
            <person name="Sorokin D.Y."/>
            <person name="Merkel A.Y."/>
            <person name="Messina E."/>
            <person name="Yakimov M."/>
        </authorList>
    </citation>
    <scope>NUCLEOTIDE SEQUENCE [LARGE SCALE GENOMIC DNA]</scope>
    <source>
        <strain evidence="1 2">AB-CW1</strain>
    </source>
</reference>
<dbReference type="InterPro" id="IPR043129">
    <property type="entry name" value="ATPase_NBD"/>
</dbReference>
<dbReference type="EMBL" id="JAYGII010000005">
    <property type="protein sequence ID" value="MEA5444959.1"/>
    <property type="molecule type" value="Genomic_DNA"/>
</dbReference>
<accession>A0AAP6MJK8</accession>
<dbReference type="Gene3D" id="3.30.420.40">
    <property type="match status" value="2"/>
</dbReference>
<dbReference type="PANTHER" id="PTHR32432:SF3">
    <property type="entry name" value="ETHANOLAMINE UTILIZATION PROTEIN EUTJ"/>
    <property type="match status" value="1"/>
</dbReference>
<name>A0AAP6MJK8_9GAMM</name>
<organism evidence="1 2">
    <name type="scientific">Natronospira elongata</name>
    <dbReference type="NCBI Taxonomy" id="3110268"/>
    <lineage>
        <taxon>Bacteria</taxon>
        <taxon>Pseudomonadati</taxon>
        <taxon>Pseudomonadota</taxon>
        <taxon>Gammaproteobacteria</taxon>
        <taxon>Natronospirales</taxon>
        <taxon>Natronospiraceae</taxon>
        <taxon>Natronospira</taxon>
    </lineage>
</organism>
<evidence type="ECO:0000313" key="2">
    <source>
        <dbReference type="Proteomes" id="UP001302316"/>
    </source>
</evidence>
<dbReference type="RefSeq" id="WP_346050588.1">
    <property type="nucleotide sequence ID" value="NZ_JAYGII010000005.1"/>
</dbReference>
<dbReference type="AlphaFoldDB" id="A0AAP6MJK8"/>
<protein>
    <submittedName>
        <fullName evidence="1">Agglutinin biogenesis protein MshI</fullName>
    </submittedName>
</protein>
<dbReference type="PANTHER" id="PTHR32432">
    <property type="entry name" value="CELL DIVISION PROTEIN FTSA-RELATED"/>
    <property type="match status" value="1"/>
</dbReference>
<proteinExistence type="predicted"/>
<sequence length="298" mass="32501">MTGLTVSASGASLACIERGPGDVPRVLALGQSASPANGWDDIEKLVSRHGLAGARASALVAGENYQLLLVEAPDVPPEELRSAIRWRIKDLIQFHVDDATIDVFEIPDQKRQSGRLMYAVAAKTPRLKEIIKGVEATGLKLEVIDLPELAIRNIAALMDGDVRGMASLYLGVDRGFIVISRQGTLFLARSLDVGEDRLAAADETERQRLLETVALEMQRSMDYYDSHFQQPPIGSIALMPTAVELPFLGEHLESSLGVNVQQVDLNDLLDSDEIMDPRLQARCLLALGAALRREEVVL</sequence>
<comment type="caution">
    <text evidence="1">The sequence shown here is derived from an EMBL/GenBank/DDBJ whole genome shotgun (WGS) entry which is preliminary data.</text>
</comment>
<keyword evidence="2" id="KW-1185">Reference proteome</keyword>
<dbReference type="InterPro" id="IPR050696">
    <property type="entry name" value="FtsA/MreB"/>
</dbReference>